<keyword evidence="2" id="KW-0812">Transmembrane</keyword>
<dbReference type="EMBL" id="ASPP01006402">
    <property type="protein sequence ID" value="ETO28894.1"/>
    <property type="molecule type" value="Genomic_DNA"/>
</dbReference>
<comment type="caution">
    <text evidence="3">The sequence shown here is derived from an EMBL/GenBank/DDBJ whole genome shotgun (WGS) entry which is preliminary data.</text>
</comment>
<feature type="compositionally biased region" description="Polar residues" evidence="1">
    <location>
        <begin position="1"/>
        <end position="23"/>
    </location>
</feature>
<sequence length="178" mass="19154">MATTLAPTSSPTLRSLSWTTTGQKGEKQSNRSKTSEMNSIIVLATISFVTIVLAGCAGISLAYCCYLRRTKKRKMAALELAQDSKVKHELFDKSQTSMDGKTPVPNPSKVAVELIEGTEGIEGDFETGARRSAISVVDNKENQLGDLLRDVVAINDALENDLLHEINNVSQTPAGEGV</sequence>
<evidence type="ECO:0000256" key="1">
    <source>
        <dbReference type="SAM" id="MobiDB-lite"/>
    </source>
</evidence>
<accession>X6NT36</accession>
<keyword evidence="4" id="KW-1185">Reference proteome</keyword>
<organism evidence="3 4">
    <name type="scientific">Reticulomyxa filosa</name>
    <dbReference type="NCBI Taxonomy" id="46433"/>
    <lineage>
        <taxon>Eukaryota</taxon>
        <taxon>Sar</taxon>
        <taxon>Rhizaria</taxon>
        <taxon>Retaria</taxon>
        <taxon>Foraminifera</taxon>
        <taxon>Monothalamids</taxon>
        <taxon>Reticulomyxidae</taxon>
        <taxon>Reticulomyxa</taxon>
    </lineage>
</organism>
<keyword evidence="2" id="KW-1133">Transmembrane helix</keyword>
<feature type="transmembrane region" description="Helical" evidence="2">
    <location>
        <begin position="40"/>
        <end position="66"/>
    </location>
</feature>
<gene>
    <name evidence="3" type="ORF">RFI_08232</name>
</gene>
<protein>
    <submittedName>
        <fullName evidence="3">Uncharacterized protein</fullName>
    </submittedName>
</protein>
<keyword evidence="2" id="KW-0472">Membrane</keyword>
<proteinExistence type="predicted"/>
<evidence type="ECO:0000313" key="3">
    <source>
        <dbReference type="EMBL" id="ETO28894.1"/>
    </source>
</evidence>
<evidence type="ECO:0000256" key="2">
    <source>
        <dbReference type="SAM" id="Phobius"/>
    </source>
</evidence>
<feature type="region of interest" description="Disordered" evidence="1">
    <location>
        <begin position="1"/>
        <end position="34"/>
    </location>
</feature>
<evidence type="ECO:0000313" key="4">
    <source>
        <dbReference type="Proteomes" id="UP000023152"/>
    </source>
</evidence>
<dbReference type="AlphaFoldDB" id="X6NT36"/>
<dbReference type="Proteomes" id="UP000023152">
    <property type="component" value="Unassembled WGS sequence"/>
</dbReference>
<reference evidence="3 4" key="1">
    <citation type="journal article" date="2013" name="Curr. Biol.">
        <title>The Genome of the Foraminiferan Reticulomyxa filosa.</title>
        <authorList>
            <person name="Glockner G."/>
            <person name="Hulsmann N."/>
            <person name="Schleicher M."/>
            <person name="Noegel A.A."/>
            <person name="Eichinger L."/>
            <person name="Gallinger C."/>
            <person name="Pawlowski J."/>
            <person name="Sierra R."/>
            <person name="Euteneuer U."/>
            <person name="Pillet L."/>
            <person name="Moustafa A."/>
            <person name="Platzer M."/>
            <person name="Groth M."/>
            <person name="Szafranski K."/>
            <person name="Schliwa M."/>
        </authorList>
    </citation>
    <scope>NUCLEOTIDE SEQUENCE [LARGE SCALE GENOMIC DNA]</scope>
</reference>
<name>X6NT36_RETFI</name>